<dbReference type="Gene3D" id="3.30.460.10">
    <property type="entry name" value="Beta Polymerase, domain 2"/>
    <property type="match status" value="1"/>
</dbReference>
<gene>
    <name evidence="4" type="ORF">GOODEAATRI_026279</name>
</gene>
<evidence type="ECO:0000259" key="3">
    <source>
        <dbReference type="PROSITE" id="PS50158"/>
    </source>
</evidence>
<evidence type="ECO:0000313" key="5">
    <source>
        <dbReference type="Proteomes" id="UP001476798"/>
    </source>
</evidence>
<dbReference type="Pfam" id="PF00098">
    <property type="entry name" value="zf-CCHC"/>
    <property type="match status" value="1"/>
</dbReference>
<organism evidence="4 5">
    <name type="scientific">Goodea atripinnis</name>
    <dbReference type="NCBI Taxonomy" id="208336"/>
    <lineage>
        <taxon>Eukaryota</taxon>
        <taxon>Metazoa</taxon>
        <taxon>Chordata</taxon>
        <taxon>Craniata</taxon>
        <taxon>Vertebrata</taxon>
        <taxon>Euteleostomi</taxon>
        <taxon>Actinopterygii</taxon>
        <taxon>Neopterygii</taxon>
        <taxon>Teleostei</taxon>
        <taxon>Neoteleostei</taxon>
        <taxon>Acanthomorphata</taxon>
        <taxon>Ovalentaria</taxon>
        <taxon>Atherinomorphae</taxon>
        <taxon>Cyprinodontiformes</taxon>
        <taxon>Goodeidae</taxon>
        <taxon>Goodea</taxon>
    </lineage>
</organism>
<feature type="compositionally biased region" description="Polar residues" evidence="2">
    <location>
        <begin position="225"/>
        <end position="237"/>
    </location>
</feature>
<dbReference type="InterPro" id="IPR036875">
    <property type="entry name" value="Znf_CCHC_sf"/>
</dbReference>
<dbReference type="Pfam" id="PF22600">
    <property type="entry name" value="MTPAP-like_central"/>
    <property type="match status" value="1"/>
</dbReference>
<dbReference type="Proteomes" id="UP001476798">
    <property type="component" value="Unassembled WGS sequence"/>
</dbReference>
<keyword evidence="1" id="KW-0863">Zinc-finger</keyword>
<evidence type="ECO:0000256" key="2">
    <source>
        <dbReference type="SAM" id="MobiDB-lite"/>
    </source>
</evidence>
<dbReference type="PANTHER" id="PTHR12271">
    <property type="entry name" value="POLY A POLYMERASE CID PAP -RELATED"/>
    <property type="match status" value="1"/>
</dbReference>
<evidence type="ECO:0000256" key="1">
    <source>
        <dbReference type="PROSITE-ProRule" id="PRU00047"/>
    </source>
</evidence>
<dbReference type="Gene3D" id="4.10.60.10">
    <property type="entry name" value="Zinc finger, CCHC-type"/>
    <property type="match status" value="1"/>
</dbReference>
<dbReference type="SUPFAM" id="SSF81301">
    <property type="entry name" value="Nucleotidyltransferase"/>
    <property type="match status" value="1"/>
</dbReference>
<dbReference type="InterPro" id="IPR043519">
    <property type="entry name" value="NT_sf"/>
</dbReference>
<protein>
    <recommendedName>
        <fullName evidence="3">CCHC-type domain-containing protein</fullName>
    </recommendedName>
</protein>
<dbReference type="PROSITE" id="PS50158">
    <property type="entry name" value="ZF_CCHC"/>
    <property type="match status" value="1"/>
</dbReference>
<feature type="region of interest" description="Disordered" evidence="2">
    <location>
        <begin position="342"/>
        <end position="364"/>
    </location>
</feature>
<proteinExistence type="predicted"/>
<name>A0ABV0MVA8_9TELE</name>
<dbReference type="PANTHER" id="PTHR12271:SF49">
    <property type="entry name" value="TERMINAL URIDYLYLTRANSFERASE 4"/>
    <property type="match status" value="1"/>
</dbReference>
<comment type="caution">
    <text evidence="4">The sequence shown here is derived from an EMBL/GenBank/DDBJ whole genome shotgun (WGS) entry which is preliminary data.</text>
</comment>
<evidence type="ECO:0000313" key="4">
    <source>
        <dbReference type="EMBL" id="MEQ2163054.1"/>
    </source>
</evidence>
<reference evidence="4 5" key="1">
    <citation type="submission" date="2021-06" db="EMBL/GenBank/DDBJ databases">
        <authorList>
            <person name="Palmer J.M."/>
        </authorList>
    </citation>
    <scope>NUCLEOTIDE SEQUENCE [LARGE SCALE GENOMIC DNA]</scope>
    <source>
        <strain evidence="4 5">GA_2019</strain>
        <tissue evidence="4">Muscle</tissue>
    </source>
</reference>
<feature type="non-terminal residue" evidence="4">
    <location>
        <position position="1"/>
    </location>
</feature>
<dbReference type="InterPro" id="IPR001878">
    <property type="entry name" value="Znf_CCHC"/>
</dbReference>
<sequence length="453" mass="48834">KAQLCLFGSSKNGFGFRDSDLDICMTLEGHETAEIFDGKTVPQRMVDGWNAFFFDDIDKLVRLMNSRLTILLWRTVSGFRFVMFVSSACAASAPLRPPAEHRVGRGVVARAASEYFFDSKVLTDGELAPNDRCCRICGKIGHYMKDCPKRRRLSPLLLVPLSTVKKDLNKPQAFICAFCPRFCCRVKKKENEKDEDTKEEDREPKDRRCFQCGDMGHAAADSPGRTRQPSECVSSLPTAVPQSSPLSSGSPQTAHGKTSCVGPQKPLAHTQVPLPLFSFPTSHPGQFHPATLTALGLLPSHQSKGQPHHPVHIPSTAWPIHGPVLTSPSAAVPSPSGLKFALRSVSGNGSPTGTGGSPSSMNLNDPSIIFAQPAGRQIGVGGPGRDGLWHNHMAQPGSLMGNGTVVKSGIHWGTFGGTVCLSPCFSTFKEHLHANSTPTFLRLSSQKGPGLSF</sequence>
<feature type="compositionally biased region" description="Low complexity" evidence="2">
    <location>
        <begin position="241"/>
        <end position="252"/>
    </location>
</feature>
<dbReference type="InterPro" id="IPR054708">
    <property type="entry name" value="MTPAP-like_central"/>
</dbReference>
<accession>A0ABV0MVA8</accession>
<feature type="region of interest" description="Disordered" evidence="2">
    <location>
        <begin position="217"/>
        <end position="266"/>
    </location>
</feature>
<keyword evidence="1" id="KW-0479">Metal-binding</keyword>
<keyword evidence="5" id="KW-1185">Reference proteome</keyword>
<dbReference type="SUPFAM" id="SSF57756">
    <property type="entry name" value="Retrovirus zinc finger-like domains"/>
    <property type="match status" value="1"/>
</dbReference>
<keyword evidence="1" id="KW-0862">Zinc</keyword>
<feature type="domain" description="CCHC-type" evidence="3">
    <location>
        <begin position="134"/>
        <end position="149"/>
    </location>
</feature>
<dbReference type="EMBL" id="JAHRIO010013223">
    <property type="protein sequence ID" value="MEQ2163054.1"/>
    <property type="molecule type" value="Genomic_DNA"/>
</dbReference>
<dbReference type="SMART" id="SM00343">
    <property type="entry name" value="ZnF_C2HC"/>
    <property type="match status" value="2"/>
</dbReference>